<dbReference type="Pfam" id="PF00590">
    <property type="entry name" value="TP_methylase"/>
    <property type="match status" value="1"/>
</dbReference>
<keyword evidence="1 6" id="KW-0963">Cytoplasm</keyword>
<keyword evidence="3 6" id="KW-0489">Methyltransferase</keyword>
<dbReference type="InterPro" id="IPR014776">
    <property type="entry name" value="4pyrrole_Mease_sub2"/>
</dbReference>
<dbReference type="FunFam" id="3.40.1010.10:FF:000007">
    <property type="entry name" value="Ribosomal RNA small subunit methyltransferase I"/>
    <property type="match status" value="1"/>
</dbReference>
<evidence type="ECO:0000259" key="7">
    <source>
        <dbReference type="Pfam" id="PF00590"/>
    </source>
</evidence>
<comment type="catalytic activity">
    <reaction evidence="6">
        <text>cytidine(1402) in 16S rRNA + S-adenosyl-L-methionine = 2'-O-methylcytidine(1402) in 16S rRNA + S-adenosyl-L-homocysteine + H(+)</text>
        <dbReference type="Rhea" id="RHEA:42924"/>
        <dbReference type="Rhea" id="RHEA-COMP:10285"/>
        <dbReference type="Rhea" id="RHEA-COMP:10286"/>
        <dbReference type="ChEBI" id="CHEBI:15378"/>
        <dbReference type="ChEBI" id="CHEBI:57856"/>
        <dbReference type="ChEBI" id="CHEBI:59789"/>
        <dbReference type="ChEBI" id="CHEBI:74495"/>
        <dbReference type="ChEBI" id="CHEBI:82748"/>
        <dbReference type="EC" id="2.1.1.198"/>
    </reaction>
</comment>
<dbReference type="SUPFAM" id="SSF53790">
    <property type="entry name" value="Tetrapyrrole methylase"/>
    <property type="match status" value="1"/>
</dbReference>
<evidence type="ECO:0000256" key="2">
    <source>
        <dbReference type="ARBA" id="ARBA00022552"/>
    </source>
</evidence>
<evidence type="ECO:0000256" key="4">
    <source>
        <dbReference type="ARBA" id="ARBA00022679"/>
    </source>
</evidence>
<proteinExistence type="inferred from homology"/>
<dbReference type="OrthoDB" id="9809084at2"/>
<dbReference type="InterPro" id="IPR014777">
    <property type="entry name" value="4pyrrole_Mease_sub1"/>
</dbReference>
<name>I6Z5I7_MELRP</name>
<dbReference type="CDD" id="cd19918">
    <property type="entry name" value="RsmI_like"/>
    <property type="match status" value="1"/>
</dbReference>
<comment type="similarity">
    <text evidence="6">Belongs to the methyltransferase superfamily. RsmI family.</text>
</comment>
<dbReference type="PANTHER" id="PTHR46111">
    <property type="entry name" value="RIBOSOMAL RNA SMALL SUBUNIT METHYLTRANSFERASE I"/>
    <property type="match status" value="1"/>
</dbReference>
<dbReference type="RefSeq" id="WP_014855851.1">
    <property type="nucleotide sequence ID" value="NC_018178.1"/>
</dbReference>
<reference evidence="8 9" key="1">
    <citation type="journal article" date="2013" name="PLoS ONE">
        <title>Genomic analysis of Melioribacter roseus, facultatively anaerobic organotrophic bacterium representing a novel deep lineage within Bacteriodetes/Chlorobi group.</title>
        <authorList>
            <person name="Kadnikov V.V."/>
            <person name="Mardanov A.V."/>
            <person name="Podosokorskaya O.A."/>
            <person name="Gavrilov S.N."/>
            <person name="Kublanov I.V."/>
            <person name="Beletsky A.V."/>
            <person name="Bonch-Osmolovskaya E.A."/>
            <person name="Ravin N.V."/>
        </authorList>
    </citation>
    <scope>NUCLEOTIDE SEQUENCE [LARGE SCALE GENOMIC DNA]</scope>
    <source>
        <strain evidence="9">JCM 17771 / P3M-2</strain>
    </source>
</reference>
<keyword evidence="9" id="KW-1185">Reference proteome</keyword>
<keyword evidence="2 6" id="KW-0698">rRNA processing</keyword>
<dbReference type="GO" id="GO:0005737">
    <property type="term" value="C:cytoplasm"/>
    <property type="evidence" value="ECO:0007669"/>
    <property type="project" value="UniProtKB-SubCell"/>
</dbReference>
<feature type="domain" description="Tetrapyrrole methylase" evidence="7">
    <location>
        <begin position="4"/>
        <end position="204"/>
    </location>
</feature>
<accession>I6Z5I7</accession>
<dbReference type="PIRSF" id="PIRSF005917">
    <property type="entry name" value="MTase_YraL"/>
    <property type="match status" value="1"/>
</dbReference>
<dbReference type="PATRIC" id="fig|1191523.3.peg.1252"/>
<dbReference type="PANTHER" id="PTHR46111:SF1">
    <property type="entry name" value="RIBOSOMAL RNA SMALL SUBUNIT METHYLTRANSFERASE I"/>
    <property type="match status" value="1"/>
</dbReference>
<dbReference type="Gene3D" id="3.30.950.10">
    <property type="entry name" value="Methyltransferase, Cobalt-precorrin-4 Transmethylase, Domain 2"/>
    <property type="match status" value="1"/>
</dbReference>
<dbReference type="Gene3D" id="3.40.1010.10">
    <property type="entry name" value="Cobalt-precorrin-4 Transmethylase, Domain 1"/>
    <property type="match status" value="1"/>
</dbReference>
<keyword evidence="5 6" id="KW-0949">S-adenosyl-L-methionine</keyword>
<gene>
    <name evidence="6" type="primary">rsmI</name>
    <name evidence="8" type="ordered locus">MROS_1178</name>
</gene>
<dbReference type="eggNOG" id="COG0313">
    <property type="taxonomic scope" value="Bacteria"/>
</dbReference>
<dbReference type="STRING" id="1191523.MROS_1178"/>
<comment type="function">
    <text evidence="6">Catalyzes the 2'-O-methylation of the ribose of cytidine 1402 (C1402) in 16S rRNA.</text>
</comment>
<organism evidence="8 9">
    <name type="scientific">Melioribacter roseus (strain DSM 23840 / JCM 17771 / VKM B-2668 / P3M-2)</name>
    <dbReference type="NCBI Taxonomy" id="1191523"/>
    <lineage>
        <taxon>Bacteria</taxon>
        <taxon>Pseudomonadati</taxon>
        <taxon>Ignavibacteriota</taxon>
        <taxon>Ignavibacteria</taxon>
        <taxon>Ignavibacteriales</taxon>
        <taxon>Melioribacteraceae</taxon>
        <taxon>Melioribacter</taxon>
    </lineage>
</organism>
<evidence type="ECO:0000256" key="1">
    <source>
        <dbReference type="ARBA" id="ARBA00022490"/>
    </source>
</evidence>
<dbReference type="HOGENOM" id="CLU_044779_4_0_10"/>
<evidence type="ECO:0000256" key="6">
    <source>
        <dbReference type="HAMAP-Rule" id="MF_01877"/>
    </source>
</evidence>
<evidence type="ECO:0000256" key="5">
    <source>
        <dbReference type="ARBA" id="ARBA00022691"/>
    </source>
</evidence>
<keyword evidence="4 6" id="KW-0808">Transferase</keyword>
<dbReference type="HAMAP" id="MF_01877">
    <property type="entry name" value="16SrRNA_methyltr_I"/>
    <property type="match status" value="1"/>
</dbReference>
<evidence type="ECO:0000256" key="3">
    <source>
        <dbReference type="ARBA" id="ARBA00022603"/>
    </source>
</evidence>
<dbReference type="InterPro" id="IPR008189">
    <property type="entry name" value="rRNA_ssu_MeTfrase_I"/>
</dbReference>
<protein>
    <recommendedName>
        <fullName evidence="6">Ribosomal RNA small subunit methyltransferase I</fullName>
        <ecNumber evidence="6">2.1.1.198</ecNumber>
    </recommendedName>
    <alternativeName>
        <fullName evidence="6">16S rRNA 2'-O-ribose C1402 methyltransferase</fullName>
    </alternativeName>
    <alternativeName>
        <fullName evidence="6">rRNA (cytidine-2'-O-)-methyltransferase RsmI</fullName>
    </alternativeName>
</protein>
<dbReference type="InterPro" id="IPR035996">
    <property type="entry name" value="4pyrrol_Methylase_sf"/>
</dbReference>
<evidence type="ECO:0000313" key="9">
    <source>
        <dbReference type="Proteomes" id="UP000009011"/>
    </source>
</evidence>
<sequence>MKPKLYIVSTPIGNYEDITLRALKILRGCDFIICEEYREANRLLSEYDIKKELYSLNEHNEEENSYTLLEKIRQAESVALISDCGTPLFSDPGTLLVQLAIKNGIEVIPVPGSNSLMAALVGSGFDFKKFYYAGWISPKKDLRRRDLMRLKEIKELIVLMETPYRLVKILEDVTMHFGSSKQVVLAYNLTQKDEEFIRGTAGEALNVAKSRNLKGEFVLIIDNRR</sequence>
<evidence type="ECO:0000313" key="8">
    <source>
        <dbReference type="EMBL" id="AFN74415.1"/>
    </source>
</evidence>
<dbReference type="KEGG" id="mro:MROS_1178"/>
<comment type="subcellular location">
    <subcellularLocation>
        <location evidence="6">Cytoplasm</location>
    </subcellularLocation>
</comment>
<dbReference type="NCBIfam" id="TIGR00096">
    <property type="entry name" value="16S rRNA (cytidine(1402)-2'-O)-methyltransferase"/>
    <property type="match status" value="1"/>
</dbReference>
<dbReference type="InterPro" id="IPR000878">
    <property type="entry name" value="4pyrrol_Mease"/>
</dbReference>
<dbReference type="Proteomes" id="UP000009011">
    <property type="component" value="Chromosome"/>
</dbReference>
<dbReference type="GO" id="GO:0070677">
    <property type="term" value="F:rRNA (cytosine-2'-O-)-methyltransferase activity"/>
    <property type="evidence" value="ECO:0007669"/>
    <property type="project" value="UniProtKB-UniRule"/>
</dbReference>
<dbReference type="EMBL" id="CP003557">
    <property type="protein sequence ID" value="AFN74415.1"/>
    <property type="molecule type" value="Genomic_DNA"/>
</dbReference>
<dbReference type="EC" id="2.1.1.198" evidence="6"/>
<dbReference type="AlphaFoldDB" id="I6Z5I7"/>